<sequence length="267" mass="32034">METFRDEAAKRAERGDLEPELPLKIRIAVADDEPQFTQQVARIAEEFFKDREEDFEVYQYQYPRELVMDVDNGMYFDIYLLDIQMPSMDGMALAQHIRETYLDPYIIFVTAHMQYSIQCYEYNTWRYIVKESLTRDLPKALEGLLQNMKKREYRFYVIESPKSVIKLNHDHIYYLHVDGKYTYFHTAHGIYRDRRPMKLALKLLDSPVFMAVNKGYAVNLRHIMEIEGPWAVMRDDEKIELSRPQQTKVKKALIDLWRKENESRTDY</sequence>
<evidence type="ECO:0000313" key="6">
    <source>
        <dbReference type="EMBL" id="HIS46979.1"/>
    </source>
</evidence>
<protein>
    <recommendedName>
        <fullName evidence="1">Stage 0 sporulation protein A homolog</fullName>
    </recommendedName>
</protein>
<dbReference type="AlphaFoldDB" id="A0A9D1JQQ4"/>
<feature type="modified residue" description="4-aspartylphosphate" evidence="3">
    <location>
        <position position="82"/>
    </location>
</feature>
<dbReference type="GO" id="GO:0000156">
    <property type="term" value="F:phosphorelay response regulator activity"/>
    <property type="evidence" value="ECO:0007669"/>
    <property type="project" value="InterPro"/>
</dbReference>
<proteinExistence type="predicted"/>
<evidence type="ECO:0000259" key="5">
    <source>
        <dbReference type="PROSITE" id="PS50930"/>
    </source>
</evidence>
<organism evidence="6 7">
    <name type="scientific">Candidatus Scybalocola faecigallinarum</name>
    <dbReference type="NCBI Taxonomy" id="2840941"/>
    <lineage>
        <taxon>Bacteria</taxon>
        <taxon>Bacillati</taxon>
        <taxon>Bacillota</taxon>
        <taxon>Clostridia</taxon>
        <taxon>Lachnospirales</taxon>
        <taxon>Lachnospiraceae</taxon>
        <taxon>Lachnospiraceae incertae sedis</taxon>
        <taxon>Candidatus Scybalocola (ex Gilroy et al. 2021)</taxon>
    </lineage>
</organism>
<evidence type="ECO:0000256" key="2">
    <source>
        <dbReference type="ARBA" id="ARBA00024867"/>
    </source>
</evidence>
<evidence type="ECO:0000256" key="3">
    <source>
        <dbReference type="PROSITE-ProRule" id="PRU00169"/>
    </source>
</evidence>
<feature type="domain" description="Response regulatory" evidence="4">
    <location>
        <begin position="26"/>
        <end position="145"/>
    </location>
</feature>
<dbReference type="Pfam" id="PF00072">
    <property type="entry name" value="Response_reg"/>
    <property type="match status" value="1"/>
</dbReference>
<dbReference type="InterPro" id="IPR011006">
    <property type="entry name" value="CheY-like_superfamily"/>
</dbReference>
<dbReference type="SUPFAM" id="SSF52172">
    <property type="entry name" value="CheY-like"/>
    <property type="match status" value="1"/>
</dbReference>
<gene>
    <name evidence="6" type="ORF">IAB46_05370</name>
</gene>
<dbReference type="SMART" id="SM00448">
    <property type="entry name" value="REC"/>
    <property type="match status" value="1"/>
</dbReference>
<dbReference type="EMBL" id="DVIT01000022">
    <property type="protein sequence ID" value="HIS46979.1"/>
    <property type="molecule type" value="Genomic_DNA"/>
</dbReference>
<reference evidence="6" key="2">
    <citation type="journal article" date="2021" name="PeerJ">
        <title>Extensive microbial diversity within the chicken gut microbiome revealed by metagenomics and culture.</title>
        <authorList>
            <person name="Gilroy R."/>
            <person name="Ravi A."/>
            <person name="Getino M."/>
            <person name="Pursley I."/>
            <person name="Horton D.L."/>
            <person name="Alikhan N.F."/>
            <person name="Baker D."/>
            <person name="Gharbi K."/>
            <person name="Hall N."/>
            <person name="Watson M."/>
            <person name="Adriaenssens E.M."/>
            <person name="Foster-Nyarko E."/>
            <person name="Jarju S."/>
            <person name="Secka A."/>
            <person name="Antonio M."/>
            <person name="Oren A."/>
            <person name="Chaudhuri R.R."/>
            <person name="La Ragione R."/>
            <person name="Hildebrand F."/>
            <person name="Pallen M.J."/>
        </authorList>
    </citation>
    <scope>NUCLEOTIDE SEQUENCE</scope>
    <source>
        <strain evidence="6">CHK178-757</strain>
    </source>
</reference>
<dbReference type="InterPro" id="IPR046947">
    <property type="entry name" value="LytR-like"/>
</dbReference>
<dbReference type="GO" id="GO:0003677">
    <property type="term" value="F:DNA binding"/>
    <property type="evidence" value="ECO:0007669"/>
    <property type="project" value="InterPro"/>
</dbReference>
<comment type="caution">
    <text evidence="6">The sequence shown here is derived from an EMBL/GenBank/DDBJ whole genome shotgun (WGS) entry which is preliminary data.</text>
</comment>
<dbReference type="SMART" id="SM00850">
    <property type="entry name" value="LytTR"/>
    <property type="match status" value="1"/>
</dbReference>
<evidence type="ECO:0000313" key="7">
    <source>
        <dbReference type="Proteomes" id="UP000823927"/>
    </source>
</evidence>
<evidence type="ECO:0000256" key="1">
    <source>
        <dbReference type="ARBA" id="ARBA00018672"/>
    </source>
</evidence>
<dbReference type="InterPro" id="IPR007492">
    <property type="entry name" value="LytTR_DNA-bd_dom"/>
</dbReference>
<dbReference type="Gene3D" id="3.40.50.2300">
    <property type="match status" value="1"/>
</dbReference>
<dbReference type="PROSITE" id="PS50930">
    <property type="entry name" value="HTH_LYTTR"/>
    <property type="match status" value="1"/>
</dbReference>
<dbReference type="Proteomes" id="UP000823927">
    <property type="component" value="Unassembled WGS sequence"/>
</dbReference>
<name>A0A9D1JQQ4_9FIRM</name>
<dbReference type="PANTHER" id="PTHR37299:SF1">
    <property type="entry name" value="STAGE 0 SPORULATION PROTEIN A HOMOLOG"/>
    <property type="match status" value="1"/>
</dbReference>
<dbReference type="Pfam" id="PF04397">
    <property type="entry name" value="LytTR"/>
    <property type="match status" value="1"/>
</dbReference>
<keyword evidence="3" id="KW-0597">Phosphoprotein</keyword>
<dbReference type="PROSITE" id="PS50110">
    <property type="entry name" value="RESPONSE_REGULATORY"/>
    <property type="match status" value="1"/>
</dbReference>
<comment type="function">
    <text evidence="2">May play the central regulatory role in sporulation. It may be an element of the effector pathway responsible for the activation of sporulation genes in response to nutritional stress. Spo0A may act in concert with spo0H (a sigma factor) to control the expression of some genes that are critical to the sporulation process.</text>
</comment>
<feature type="domain" description="HTH LytTR-type" evidence="5">
    <location>
        <begin position="162"/>
        <end position="255"/>
    </location>
</feature>
<dbReference type="PANTHER" id="PTHR37299">
    <property type="entry name" value="TRANSCRIPTIONAL REGULATOR-RELATED"/>
    <property type="match status" value="1"/>
</dbReference>
<dbReference type="Gene3D" id="2.40.50.1020">
    <property type="entry name" value="LytTr DNA-binding domain"/>
    <property type="match status" value="1"/>
</dbReference>
<dbReference type="InterPro" id="IPR001789">
    <property type="entry name" value="Sig_transdc_resp-reg_receiver"/>
</dbReference>
<accession>A0A9D1JQQ4</accession>
<evidence type="ECO:0000259" key="4">
    <source>
        <dbReference type="PROSITE" id="PS50110"/>
    </source>
</evidence>
<reference evidence="6" key="1">
    <citation type="submission" date="2020-10" db="EMBL/GenBank/DDBJ databases">
        <authorList>
            <person name="Gilroy R."/>
        </authorList>
    </citation>
    <scope>NUCLEOTIDE SEQUENCE</scope>
    <source>
        <strain evidence="6">CHK178-757</strain>
    </source>
</reference>